<name>A0A9P3HEJ7_9FUNG</name>
<feature type="compositionally biased region" description="Low complexity" evidence="1">
    <location>
        <begin position="18"/>
        <end position="33"/>
    </location>
</feature>
<comment type="caution">
    <text evidence="2">The sequence shown here is derived from an EMBL/GenBank/DDBJ whole genome shotgun (WGS) entry which is preliminary data.</text>
</comment>
<feature type="region of interest" description="Disordered" evidence="1">
    <location>
        <begin position="140"/>
        <end position="159"/>
    </location>
</feature>
<evidence type="ECO:0000313" key="2">
    <source>
        <dbReference type="EMBL" id="GJJ75300.1"/>
    </source>
</evidence>
<evidence type="ECO:0000256" key="1">
    <source>
        <dbReference type="SAM" id="MobiDB-lite"/>
    </source>
</evidence>
<protein>
    <submittedName>
        <fullName evidence="2">Uncharacterized protein</fullName>
    </submittedName>
</protein>
<reference evidence="2" key="2">
    <citation type="journal article" date="2022" name="Microbiol. Resour. Announc.">
        <title>Whole-Genome Sequence of Entomortierella parvispora E1425, a Mucoromycotan Fungus Associated with Burkholderiaceae-Related Endosymbiotic Bacteria.</title>
        <authorList>
            <person name="Herlambang A."/>
            <person name="Guo Y."/>
            <person name="Takashima Y."/>
            <person name="Narisawa K."/>
            <person name="Ohta H."/>
            <person name="Nishizawa T."/>
        </authorList>
    </citation>
    <scope>NUCLEOTIDE SEQUENCE</scope>
    <source>
        <strain evidence="2">E1425</strain>
    </source>
</reference>
<dbReference type="EMBL" id="BQFW01000010">
    <property type="protein sequence ID" value="GJJ75300.1"/>
    <property type="molecule type" value="Genomic_DNA"/>
</dbReference>
<reference evidence="2" key="1">
    <citation type="submission" date="2021-11" db="EMBL/GenBank/DDBJ databases">
        <authorList>
            <person name="Herlambang A."/>
            <person name="Guo Y."/>
            <person name="Takashima Y."/>
            <person name="Nishizawa T."/>
        </authorList>
    </citation>
    <scope>NUCLEOTIDE SEQUENCE</scope>
    <source>
        <strain evidence="2">E1425</strain>
    </source>
</reference>
<accession>A0A9P3HEJ7</accession>
<sequence>MAHPLQPGQGATTSGDNAASTASLASSRSSTSRMAKFYTPMNPTFLPPVSAAPLPPFPPPSSTNARPLLPQPGAPEPFAPSATAQTMSPNALAQLASIPGFISESAIQAARQEYDASHRQQRQESGVLGNEHQNSLLSSFNQNTSLDQPPVPSDPGSSITDLLRQLRETETTSAMAPPVALSASWSTGYDSQSPQLLSSVPEDYSNGKVTPQLLKRLADLAEKDSREGNTLFSEIMRLRERQLQVERSFFQERSNILGKQAQQLVQLQASEIMGVDVTKQTRVVKAAHRDELNRFDRSVVQAMDAEIIHVQDTLALFGVPMMTRSQDPAMIASQIRVLRLLEDMVQG</sequence>
<dbReference type="OrthoDB" id="21617at2759"/>
<organism evidence="2 3">
    <name type="scientific">Entomortierella parvispora</name>
    <dbReference type="NCBI Taxonomy" id="205924"/>
    <lineage>
        <taxon>Eukaryota</taxon>
        <taxon>Fungi</taxon>
        <taxon>Fungi incertae sedis</taxon>
        <taxon>Mucoromycota</taxon>
        <taxon>Mortierellomycotina</taxon>
        <taxon>Mortierellomycetes</taxon>
        <taxon>Mortierellales</taxon>
        <taxon>Mortierellaceae</taxon>
        <taxon>Entomortierella</taxon>
    </lineage>
</organism>
<dbReference type="Proteomes" id="UP000827284">
    <property type="component" value="Unassembled WGS sequence"/>
</dbReference>
<dbReference type="AlphaFoldDB" id="A0A9P3HEJ7"/>
<keyword evidence="3" id="KW-1185">Reference proteome</keyword>
<gene>
    <name evidence="2" type="ORF">EMPS_07658</name>
</gene>
<proteinExistence type="predicted"/>
<evidence type="ECO:0000313" key="3">
    <source>
        <dbReference type="Proteomes" id="UP000827284"/>
    </source>
</evidence>
<feature type="compositionally biased region" description="Pro residues" evidence="1">
    <location>
        <begin position="69"/>
        <end position="78"/>
    </location>
</feature>
<feature type="region of interest" description="Disordered" evidence="1">
    <location>
        <begin position="1"/>
        <end position="83"/>
    </location>
</feature>